<feature type="region of interest" description="Disordered" evidence="1">
    <location>
        <begin position="40"/>
        <end position="76"/>
    </location>
</feature>
<name>A0A1R0H513_9FUNG</name>
<protein>
    <submittedName>
        <fullName evidence="2">Uncharacterized protein</fullName>
    </submittedName>
</protein>
<comment type="caution">
    <text evidence="2">The sequence shown here is derived from an EMBL/GenBank/DDBJ whole genome shotgun (WGS) entry which is preliminary data.</text>
</comment>
<sequence length="505" mass="56816">MHGIEQDSLTISSWSNISRDDSSDSQSTWTWSDLCIVTTPQRAQKPKKHSAKEKTKAPKEDLAISNKNLPQKPENKSKLGKAYINADIFLNDPILGSQVVVPIKKSFHETKKPSSSKYKSFSVNQSASKNNEIISKNNNLHLVAHTKFGQSEDSSQKFTGRSPLDDSNGLISFIPIPESKSVTRISDDNDSSSAISCNLHPLRVCNSDSDTNSFSKTDRLKTFNSFVKKRDSYKEIKNSNLSHLCTNSNTHKSMDSVNLPLKNYRHIKKQEMIADWVNRGASINLSRISHLHTENCSNSSHYISPIQRSKSFKNLESNTDSFYENKKNSKRHTSNSCYSYSSKLCDNNLSNLTSLVEPISISLRTSSKPNYFNPSNTFNGFGDKNIKSSTTYQPSYKAIDSHNKYENSTESLDIVLQTDVFKTPPLSYSLLPSSEKCSNLSLSDEIDNIGSGFFKSADWIINEFRLDFLFANDSPTRENQVPQQKYDLTLDEVLESGGLRLFQPL</sequence>
<feature type="region of interest" description="Disordered" evidence="1">
    <location>
        <begin position="1"/>
        <end position="28"/>
    </location>
</feature>
<organism evidence="2 3">
    <name type="scientific">Smittium mucronatum</name>
    <dbReference type="NCBI Taxonomy" id="133383"/>
    <lineage>
        <taxon>Eukaryota</taxon>
        <taxon>Fungi</taxon>
        <taxon>Fungi incertae sedis</taxon>
        <taxon>Zoopagomycota</taxon>
        <taxon>Kickxellomycotina</taxon>
        <taxon>Harpellomycetes</taxon>
        <taxon>Harpellales</taxon>
        <taxon>Legeriomycetaceae</taxon>
        <taxon>Smittium</taxon>
    </lineage>
</organism>
<evidence type="ECO:0000256" key="1">
    <source>
        <dbReference type="SAM" id="MobiDB-lite"/>
    </source>
</evidence>
<evidence type="ECO:0000313" key="2">
    <source>
        <dbReference type="EMBL" id="OLY84213.1"/>
    </source>
</evidence>
<dbReference type="Proteomes" id="UP000187455">
    <property type="component" value="Unassembled WGS sequence"/>
</dbReference>
<dbReference type="AlphaFoldDB" id="A0A1R0H513"/>
<feature type="compositionally biased region" description="Basic and acidic residues" evidence="1">
    <location>
        <begin position="52"/>
        <end position="62"/>
    </location>
</feature>
<accession>A0A1R0H513</accession>
<proteinExistence type="predicted"/>
<keyword evidence="3" id="KW-1185">Reference proteome</keyword>
<reference evidence="2 3" key="1">
    <citation type="journal article" date="2016" name="Mol. Biol. Evol.">
        <title>Genome-Wide Survey of Gut Fungi (Harpellales) Reveals the First Horizontally Transferred Ubiquitin Gene from a Mosquito Host.</title>
        <authorList>
            <person name="Wang Y."/>
            <person name="White M.M."/>
            <person name="Kvist S."/>
            <person name="Moncalvo J.M."/>
        </authorList>
    </citation>
    <scope>NUCLEOTIDE SEQUENCE [LARGE SCALE GENOMIC DNA]</scope>
    <source>
        <strain evidence="2 3">ALG-7-W6</strain>
    </source>
</reference>
<gene>
    <name evidence="2" type="ORF">AYI68_g1632</name>
</gene>
<evidence type="ECO:0000313" key="3">
    <source>
        <dbReference type="Proteomes" id="UP000187455"/>
    </source>
</evidence>
<dbReference type="EMBL" id="LSSL01000581">
    <property type="protein sequence ID" value="OLY84213.1"/>
    <property type="molecule type" value="Genomic_DNA"/>
</dbReference>